<protein>
    <submittedName>
        <fullName evidence="1">Uncharacterized protein</fullName>
    </submittedName>
</protein>
<sequence length="69" mass="7536">MSSIIWACETGKNQALEIGTTVHVVFNSISDEDVKNELQLFSLQILQRKNIFSAKGLNVDATLLAAVSN</sequence>
<organism evidence="1 2">
    <name type="scientific">Temnothorax longispinosus</name>
    <dbReference type="NCBI Taxonomy" id="300112"/>
    <lineage>
        <taxon>Eukaryota</taxon>
        <taxon>Metazoa</taxon>
        <taxon>Ecdysozoa</taxon>
        <taxon>Arthropoda</taxon>
        <taxon>Hexapoda</taxon>
        <taxon>Insecta</taxon>
        <taxon>Pterygota</taxon>
        <taxon>Neoptera</taxon>
        <taxon>Endopterygota</taxon>
        <taxon>Hymenoptera</taxon>
        <taxon>Apocrita</taxon>
        <taxon>Aculeata</taxon>
        <taxon>Formicoidea</taxon>
        <taxon>Formicidae</taxon>
        <taxon>Myrmicinae</taxon>
        <taxon>Temnothorax</taxon>
    </lineage>
</organism>
<name>A0A4S2KRB1_9HYME</name>
<gene>
    <name evidence="1" type="ORF">DBV15_04237</name>
</gene>
<accession>A0A4S2KRB1</accession>
<evidence type="ECO:0000313" key="2">
    <source>
        <dbReference type="Proteomes" id="UP000310200"/>
    </source>
</evidence>
<reference evidence="1 2" key="1">
    <citation type="journal article" date="2019" name="Philos. Trans. R. Soc. Lond., B, Biol. Sci.">
        <title>Ant behaviour and brain gene expression of defending hosts depend on the ecological success of the intruding social parasite.</title>
        <authorList>
            <person name="Kaur R."/>
            <person name="Stoldt M."/>
            <person name="Jongepier E."/>
            <person name="Feldmeyer B."/>
            <person name="Menzel F."/>
            <person name="Bornberg-Bauer E."/>
            <person name="Foitzik S."/>
        </authorList>
    </citation>
    <scope>NUCLEOTIDE SEQUENCE [LARGE SCALE GENOMIC DNA]</scope>
    <source>
        <tissue evidence="1">Whole body</tissue>
    </source>
</reference>
<dbReference type="AlphaFoldDB" id="A0A4S2KRB1"/>
<evidence type="ECO:0000313" key="1">
    <source>
        <dbReference type="EMBL" id="TGZ50468.1"/>
    </source>
</evidence>
<comment type="caution">
    <text evidence="1">The sequence shown here is derived from an EMBL/GenBank/DDBJ whole genome shotgun (WGS) entry which is preliminary data.</text>
</comment>
<dbReference type="STRING" id="300112.A0A4S2KRB1"/>
<proteinExistence type="predicted"/>
<dbReference type="Proteomes" id="UP000310200">
    <property type="component" value="Unassembled WGS sequence"/>
</dbReference>
<dbReference type="EMBL" id="QBLH01001969">
    <property type="protein sequence ID" value="TGZ50468.1"/>
    <property type="molecule type" value="Genomic_DNA"/>
</dbReference>
<keyword evidence="2" id="KW-1185">Reference proteome</keyword>